<name>A0A9W6GIA2_9BACT</name>
<dbReference type="Pfam" id="PF05683">
    <property type="entry name" value="Fumerase_C"/>
    <property type="match status" value="1"/>
</dbReference>
<sequence>MSRLKAEGIRIKVETPLTDEVIEQLKAGDLVLINGYVYTARDAAHKRLVELINNNKTLPFELKGQIIYYVGPTPAPPGKAIGSAGPTTSSRMDSYTPLLLSSGLKGMIGKGQRSEEVIRAIKKYKAVYFLATGGAGALLSRHIVSAEEIAFPELGTESIKKLLLKDFPAIVAIDCHGGNIFRE</sequence>
<proteinExistence type="inferred from homology"/>
<dbReference type="Proteomes" id="UP001144297">
    <property type="component" value="Unassembled WGS sequence"/>
</dbReference>
<evidence type="ECO:0000313" key="4">
    <source>
        <dbReference type="EMBL" id="GLI54177.1"/>
    </source>
</evidence>
<dbReference type="PANTHER" id="PTHR43351:SF2">
    <property type="entry name" value="L(+)-TARTRATE DEHYDRATASE SUBUNIT BETA-RELATED"/>
    <property type="match status" value="1"/>
</dbReference>
<dbReference type="GO" id="GO:0016836">
    <property type="term" value="F:hydro-lyase activity"/>
    <property type="evidence" value="ECO:0007669"/>
    <property type="project" value="InterPro"/>
</dbReference>
<comment type="similarity">
    <text evidence="1">Belongs to the class-I fumarase family.</text>
</comment>
<evidence type="ECO:0000256" key="1">
    <source>
        <dbReference type="ARBA" id="ARBA00008876"/>
    </source>
</evidence>
<accession>A0A9W6GIA2</accession>
<comment type="caution">
    <text evidence="4">The sequence shown here is derived from an EMBL/GenBank/DDBJ whole genome shotgun (WGS) entry which is preliminary data.</text>
</comment>
<keyword evidence="5" id="KW-1185">Reference proteome</keyword>
<dbReference type="Gene3D" id="3.20.130.10">
    <property type="entry name" value="Fe-S hydro-lyase, tartrate dehydratase beta-type, catalytic domain"/>
    <property type="match status" value="1"/>
</dbReference>
<organism evidence="4 5">
    <name type="scientific">Thermodesulfovibrio yellowstonii</name>
    <dbReference type="NCBI Taxonomy" id="28262"/>
    <lineage>
        <taxon>Bacteria</taxon>
        <taxon>Pseudomonadati</taxon>
        <taxon>Nitrospirota</taxon>
        <taxon>Thermodesulfovibrionia</taxon>
        <taxon>Thermodesulfovibrionales</taxon>
        <taxon>Thermodesulfovibrionaceae</taxon>
        <taxon>Thermodesulfovibrio</taxon>
    </lineage>
</organism>
<protein>
    <submittedName>
        <fullName evidence="4">Fumarate hydratase</fullName>
    </submittedName>
</protein>
<dbReference type="EMBL" id="BSDX01000001">
    <property type="protein sequence ID" value="GLI54177.1"/>
    <property type="molecule type" value="Genomic_DNA"/>
</dbReference>
<evidence type="ECO:0000256" key="2">
    <source>
        <dbReference type="ARBA" id="ARBA00023239"/>
    </source>
</evidence>
<reference evidence="4" key="1">
    <citation type="submission" date="2022-12" db="EMBL/GenBank/DDBJ databases">
        <title>Reference genome sequencing for broad-spectrum identification of bacterial and archaeal isolates by mass spectrometry.</title>
        <authorList>
            <person name="Sekiguchi Y."/>
            <person name="Tourlousse D.M."/>
        </authorList>
    </citation>
    <scope>NUCLEOTIDE SEQUENCE</scope>
    <source>
        <strain evidence="4">TSL-P1</strain>
    </source>
</reference>
<dbReference type="NCBIfam" id="TIGR00723">
    <property type="entry name" value="ttdB_fumA_fumB"/>
    <property type="match status" value="1"/>
</dbReference>
<dbReference type="SUPFAM" id="SSF117457">
    <property type="entry name" value="FumA C-terminal domain-like"/>
    <property type="match status" value="1"/>
</dbReference>
<dbReference type="PANTHER" id="PTHR43351">
    <property type="entry name" value="L(+)-TARTRATE DEHYDRATASE SUBUNIT BETA"/>
    <property type="match status" value="1"/>
</dbReference>
<evidence type="ECO:0000313" key="5">
    <source>
        <dbReference type="Proteomes" id="UP001144297"/>
    </source>
</evidence>
<dbReference type="AlphaFoldDB" id="A0A9W6GIA2"/>
<dbReference type="InterPro" id="IPR004647">
    <property type="entry name" value="Fe-S_hydro-lyase_TtdB-typ_cat"/>
</dbReference>
<feature type="domain" description="Fe-S hydro-lyase tartrate dehydratase beta-type catalytic" evidence="3">
    <location>
        <begin position="7"/>
        <end position="182"/>
    </location>
</feature>
<dbReference type="NCBIfam" id="NF005310">
    <property type="entry name" value="PRK06842.1"/>
    <property type="match status" value="1"/>
</dbReference>
<gene>
    <name evidence="4" type="ORF">TISLANDTSLP1_18700</name>
</gene>
<evidence type="ECO:0000259" key="3">
    <source>
        <dbReference type="Pfam" id="PF05683"/>
    </source>
</evidence>
<keyword evidence="2" id="KW-0456">Lyase</keyword>
<dbReference type="InterPro" id="IPR036660">
    <property type="entry name" value="Fe-S_hydroAse_TtdB_cat_sf"/>
</dbReference>